<feature type="region of interest" description="Disordered" evidence="1">
    <location>
        <begin position="265"/>
        <end position="293"/>
    </location>
</feature>
<feature type="compositionally biased region" description="Basic residues" evidence="1">
    <location>
        <begin position="698"/>
        <end position="715"/>
    </location>
</feature>
<dbReference type="EMBL" id="ADBJ01000008">
    <property type="protein sequence ID" value="EFA85291.1"/>
    <property type="molecule type" value="Genomic_DNA"/>
</dbReference>
<feature type="compositionally biased region" description="Low complexity" evidence="1">
    <location>
        <begin position="276"/>
        <end position="293"/>
    </location>
</feature>
<name>D3B1W7_HETP5</name>
<dbReference type="AlphaFoldDB" id="D3B1W7"/>
<accession>D3B1W7</accession>
<reference evidence="2 3" key="1">
    <citation type="journal article" date="2011" name="Genome Res.">
        <title>Phylogeny-wide analysis of social amoeba genomes highlights ancient origins for complex intercellular communication.</title>
        <authorList>
            <person name="Heidel A.J."/>
            <person name="Lawal H.M."/>
            <person name="Felder M."/>
            <person name="Schilde C."/>
            <person name="Helps N.R."/>
            <person name="Tunggal B."/>
            <person name="Rivero F."/>
            <person name="John U."/>
            <person name="Schleicher M."/>
            <person name="Eichinger L."/>
            <person name="Platzer M."/>
            <person name="Noegel A.A."/>
            <person name="Schaap P."/>
            <person name="Gloeckner G."/>
        </authorList>
    </citation>
    <scope>NUCLEOTIDE SEQUENCE [LARGE SCALE GENOMIC DNA]</scope>
    <source>
        <strain evidence="3">ATCC 26659 / Pp 5 / PN500</strain>
    </source>
</reference>
<sequence length="1176" mass="135216">MSDSDFYSETDSEYVSESDSETNSESDSETNSESNPPPPTTCGTRHHSLFVGQNEEPSNRPTRCKNCLTLASFLSTHKHLDKSSLCSTSYHSIITDSPSTSTNNNDICEFCQSFQTYFVKKFNTEPPIQNNNNLPPTIHSSSNALKYQIFQDLLRQRNTNQLNLFENKFSNILKNSSISHVLRDLNEQSSIITNHQLTLFGISPHEFQNHQLIENLIKDLSTTKSAQLNTTQYLSILSDLYNSPDIIISNNILLSYKVNSDKIKKRKHEDEDDTNKNNNNKNNNNNNNNEFIDNNKNKINIIESKIKTRELNLRLMLIGLPIIRLHPLTNDKHIIDYYKYIKLNNVIIDYNYICNNFIYIINKHSSSSLSLSSTTTTTTTTQDLNLINNYIFNNIEKKDISANNVAYFKPKRSHQEFGHPIPGSHLSSKFVLLSEEVVKQINKHGNKYCLEDRFIDRIRKIYPGLSSNHLWNNFHHKRQDSDPNPPESSVVTIDSLLQIANKHSISLPKPTTREITSFKANRLCPHHLSSSDKCTKDCQSVYGDYQWNFNMFINGITDNFDEFKKVLPSYRSTFTDTLNMGTLPESHLSTKVNFSNRSPTLPTNTFDLDKQQHVPHQLTNVPAVHSCDSNFMPINVKDHFDILVMTSDPISQRHLAFNKTENDICQTFKSLFINFGIPMNVKPKSPPTKKTTSSTKPSKGKKPERKFKKKNKSKTVKQQIKCPTKSLGFTDTYPRANRRLVPLETEDSVDSILMCLPHPAYKSYDKWSKEAMEFSQCFLAKKGSPIDIDSIHARMSLRPSVKGIYRPSWMTRKIGDTSIYLADYAGPEFRSNGDTLSITRAVARPFNPAVSKDKLYLPYQMPGSKREKQHVEDFRSISDTDPTCYSVDPGRSSHVSCSSHGLVRRASVNQYYSWRTNPLARLDYFNLNWSIFVEYIAFKMDPRHKYLRRINYRFGQIAKSKLVKQLIPTPASHMSGGLVFLGASEFRHNSKGHRSFISTKGLKKLLEQHQYRVVMVNEYCTSRVYHGTYLREEKNLMVAINDQCEHESLPKVEPTKWPPDNIPPVPPTNQPSTVFEKVRADYAELVEFGSDLNSQGSKQEKLLNYDYYSHYSIYSTELNLKKTQVPTRDWKRVLAKDGFLFNRDVNAARNILYLGLFMSLYSFRPKVFMSVRKYTV</sequence>
<proteinExistence type="predicted"/>
<evidence type="ECO:0000256" key="1">
    <source>
        <dbReference type="SAM" id="MobiDB-lite"/>
    </source>
</evidence>
<comment type="caution">
    <text evidence="2">The sequence shown here is derived from an EMBL/GenBank/DDBJ whole genome shotgun (WGS) entry which is preliminary data.</text>
</comment>
<dbReference type="Proteomes" id="UP000001396">
    <property type="component" value="Unassembled WGS sequence"/>
</dbReference>
<gene>
    <name evidence="2" type="ORF">PPL_02292</name>
</gene>
<feature type="region of interest" description="Disordered" evidence="1">
    <location>
        <begin position="682"/>
        <end position="715"/>
    </location>
</feature>
<dbReference type="GeneID" id="31357817"/>
<protein>
    <submittedName>
        <fullName evidence="2">Uncharacterized protein</fullName>
    </submittedName>
</protein>
<organism evidence="2 3">
    <name type="scientific">Heterostelium pallidum (strain ATCC 26659 / Pp 5 / PN500)</name>
    <name type="common">Cellular slime mold</name>
    <name type="synonym">Polysphondylium pallidum</name>
    <dbReference type="NCBI Taxonomy" id="670386"/>
    <lineage>
        <taxon>Eukaryota</taxon>
        <taxon>Amoebozoa</taxon>
        <taxon>Evosea</taxon>
        <taxon>Eumycetozoa</taxon>
        <taxon>Dictyostelia</taxon>
        <taxon>Acytosteliales</taxon>
        <taxon>Acytosteliaceae</taxon>
        <taxon>Heterostelium</taxon>
    </lineage>
</organism>
<feature type="region of interest" description="Disordered" evidence="1">
    <location>
        <begin position="1"/>
        <end position="47"/>
    </location>
</feature>
<evidence type="ECO:0000313" key="3">
    <source>
        <dbReference type="Proteomes" id="UP000001396"/>
    </source>
</evidence>
<feature type="compositionally biased region" description="Acidic residues" evidence="1">
    <location>
        <begin position="1"/>
        <end position="30"/>
    </location>
</feature>
<keyword evidence="3" id="KW-1185">Reference proteome</keyword>
<evidence type="ECO:0000313" key="2">
    <source>
        <dbReference type="EMBL" id="EFA85291.1"/>
    </source>
</evidence>
<dbReference type="InParanoid" id="D3B1W7"/>
<dbReference type="RefSeq" id="XP_020437400.1">
    <property type="nucleotide sequence ID" value="XM_020573283.1"/>
</dbReference>
<feature type="compositionally biased region" description="Low complexity" evidence="1">
    <location>
        <begin position="688"/>
        <end position="697"/>
    </location>
</feature>